<proteinExistence type="inferred from homology"/>
<gene>
    <name evidence="5" type="ORF">H5P30_09430</name>
</gene>
<accession>A0A7X1AY20</accession>
<dbReference type="Gene3D" id="1.10.10.10">
    <property type="entry name" value="Winged helix-like DNA-binding domain superfamily/Winged helix DNA-binding domain"/>
    <property type="match status" value="1"/>
</dbReference>
<dbReference type="GO" id="GO:0045892">
    <property type="term" value="P:negative regulation of DNA-templated transcription"/>
    <property type="evidence" value="ECO:0007669"/>
    <property type="project" value="InterPro"/>
</dbReference>
<evidence type="ECO:0000256" key="1">
    <source>
        <dbReference type="ARBA" id="ARBA00011046"/>
    </source>
</evidence>
<organism evidence="5 6">
    <name type="scientific">Puniceicoccus vermicola</name>
    <dbReference type="NCBI Taxonomy" id="388746"/>
    <lineage>
        <taxon>Bacteria</taxon>
        <taxon>Pseudomonadati</taxon>
        <taxon>Verrucomicrobiota</taxon>
        <taxon>Opitutia</taxon>
        <taxon>Puniceicoccales</taxon>
        <taxon>Puniceicoccaceae</taxon>
        <taxon>Puniceicoccus</taxon>
    </lineage>
</organism>
<dbReference type="RefSeq" id="WP_185692698.1">
    <property type="nucleotide sequence ID" value="NZ_JACHVA010000081.1"/>
</dbReference>
<sequence>MKKKPSDFELQVLGVLWEAPGLTVREVRERLPDGKERAYTSVLSVMQVMRKKGLLEKEKSSSGGGDLWTAVVDREEISKPILQRLTQQIFRGRPSLVMQQLLDSENVDYEEIAEIRKLLASLEEEKK</sequence>
<dbReference type="EMBL" id="JACHVA010000081">
    <property type="protein sequence ID" value="MBC2601997.1"/>
    <property type="molecule type" value="Genomic_DNA"/>
</dbReference>
<dbReference type="PIRSF" id="PIRSF019455">
    <property type="entry name" value="CopR_AtkY"/>
    <property type="match status" value="1"/>
</dbReference>
<dbReference type="InterPro" id="IPR036388">
    <property type="entry name" value="WH-like_DNA-bd_sf"/>
</dbReference>
<comment type="caution">
    <text evidence="5">The sequence shown here is derived from an EMBL/GenBank/DDBJ whole genome shotgun (WGS) entry which is preliminary data.</text>
</comment>
<keyword evidence="2" id="KW-0805">Transcription regulation</keyword>
<dbReference type="Proteomes" id="UP000525652">
    <property type="component" value="Unassembled WGS sequence"/>
</dbReference>
<dbReference type="GO" id="GO:0003677">
    <property type="term" value="F:DNA binding"/>
    <property type="evidence" value="ECO:0007669"/>
    <property type="project" value="UniProtKB-KW"/>
</dbReference>
<keyword evidence="3" id="KW-0238">DNA-binding</keyword>
<dbReference type="AlphaFoldDB" id="A0A7X1AY20"/>
<comment type="similarity">
    <text evidence="1">Belongs to the BlaI transcriptional regulatory family.</text>
</comment>
<protein>
    <submittedName>
        <fullName evidence="5">BlaI/MecI/CopY family transcriptional regulator</fullName>
    </submittedName>
</protein>
<reference evidence="5 6" key="1">
    <citation type="submission" date="2020-07" db="EMBL/GenBank/DDBJ databases">
        <authorList>
            <person name="Feng X."/>
        </authorList>
    </citation>
    <scope>NUCLEOTIDE SEQUENCE [LARGE SCALE GENOMIC DNA]</scope>
    <source>
        <strain evidence="5 6">JCM14086</strain>
    </source>
</reference>
<dbReference type="InterPro" id="IPR036390">
    <property type="entry name" value="WH_DNA-bd_sf"/>
</dbReference>
<dbReference type="InterPro" id="IPR005650">
    <property type="entry name" value="BlaI_family"/>
</dbReference>
<dbReference type="Pfam" id="PF03965">
    <property type="entry name" value="Penicillinase_R"/>
    <property type="match status" value="1"/>
</dbReference>
<evidence type="ECO:0000256" key="3">
    <source>
        <dbReference type="ARBA" id="ARBA00023125"/>
    </source>
</evidence>
<name>A0A7X1AY20_9BACT</name>
<keyword evidence="6" id="KW-1185">Reference proteome</keyword>
<dbReference type="SUPFAM" id="SSF46785">
    <property type="entry name" value="Winged helix' DNA-binding domain"/>
    <property type="match status" value="1"/>
</dbReference>
<keyword evidence="4" id="KW-0804">Transcription</keyword>
<evidence type="ECO:0000256" key="4">
    <source>
        <dbReference type="ARBA" id="ARBA00023163"/>
    </source>
</evidence>
<evidence type="ECO:0000256" key="2">
    <source>
        <dbReference type="ARBA" id="ARBA00023015"/>
    </source>
</evidence>
<evidence type="ECO:0000313" key="5">
    <source>
        <dbReference type="EMBL" id="MBC2601997.1"/>
    </source>
</evidence>
<evidence type="ECO:0000313" key="6">
    <source>
        <dbReference type="Proteomes" id="UP000525652"/>
    </source>
</evidence>